<gene>
    <name evidence="3" type="ORF">CTEN0397_LOCUS12608</name>
</gene>
<proteinExistence type="predicted"/>
<dbReference type="PANTHER" id="PTHR46063">
    <property type="entry name" value="KELCH DOMAIN-CONTAINING PROTEIN"/>
    <property type="match status" value="1"/>
</dbReference>
<dbReference type="SUPFAM" id="SSF50965">
    <property type="entry name" value="Galactose oxidase, central domain"/>
    <property type="match status" value="1"/>
</dbReference>
<feature type="domain" description="DUF4110" evidence="2">
    <location>
        <begin position="146"/>
        <end position="189"/>
    </location>
</feature>
<feature type="compositionally biased region" description="Acidic residues" evidence="1">
    <location>
        <begin position="95"/>
        <end position="106"/>
    </location>
</feature>
<reference evidence="3" key="1">
    <citation type="submission" date="2021-01" db="EMBL/GenBank/DDBJ databases">
        <authorList>
            <person name="Corre E."/>
            <person name="Pelletier E."/>
            <person name="Niang G."/>
            <person name="Scheremetjew M."/>
            <person name="Finn R."/>
            <person name="Kale V."/>
            <person name="Holt S."/>
            <person name="Cochrane G."/>
            <person name="Meng A."/>
            <person name="Brown T."/>
            <person name="Cohen L."/>
        </authorList>
    </citation>
    <scope>NUCLEOTIDE SEQUENCE</scope>
    <source>
        <strain evidence="3">ECT3854</strain>
    </source>
</reference>
<protein>
    <recommendedName>
        <fullName evidence="2">DUF4110 domain-containing protein</fullName>
    </recommendedName>
</protein>
<dbReference type="AlphaFoldDB" id="A0A7S1GPI2"/>
<accession>A0A7S1GPI2</accession>
<dbReference type="Pfam" id="PF13422">
    <property type="entry name" value="DUF4110"/>
    <property type="match status" value="1"/>
</dbReference>
<sequence>MTMNAETGSPEAVFRSSPLPRIKAGFVVRGNVLYLFGGLLEVGDREVTLDDCWSLDLRKRDQWNCLWPGTMHKQVWRGAIHDDDDSYISGSGGGIDDDEDDDDEVEDDEMWGLTEEELAAVRRDRKYKAKQSGLRQEIAELKQKLNLDEPERTPQMGEAMADFYTRTSTFWTDQAAKAIATTAAAATTAAVSEIDPDVLRIRMQMAWEQWEDSDNCDVSGNGGVSSCGTKCKDCCGVGTKKCRFCSGATTISLAKGQVEVDCPVCQNGIETCRSCAGTGWVAGWTTLAEFVK</sequence>
<evidence type="ECO:0000256" key="1">
    <source>
        <dbReference type="SAM" id="MobiDB-lite"/>
    </source>
</evidence>
<dbReference type="EMBL" id="HBFW01019613">
    <property type="protein sequence ID" value="CAD8941542.1"/>
    <property type="molecule type" value="Transcribed_RNA"/>
</dbReference>
<feature type="region of interest" description="Disordered" evidence="1">
    <location>
        <begin position="87"/>
        <end position="106"/>
    </location>
</feature>
<dbReference type="PANTHER" id="PTHR46063:SF1">
    <property type="entry name" value="KELCH DOMAIN-CONTAINING PROTEIN 4"/>
    <property type="match status" value="1"/>
</dbReference>
<dbReference type="InterPro" id="IPR052588">
    <property type="entry name" value="Kelch_domain_protein"/>
</dbReference>
<name>A0A7S1GPI2_CYCTE</name>
<evidence type="ECO:0000259" key="2">
    <source>
        <dbReference type="Pfam" id="PF13422"/>
    </source>
</evidence>
<organism evidence="3">
    <name type="scientific">Cyclophora tenuis</name>
    <name type="common">Marine diatom</name>
    <dbReference type="NCBI Taxonomy" id="216820"/>
    <lineage>
        <taxon>Eukaryota</taxon>
        <taxon>Sar</taxon>
        <taxon>Stramenopiles</taxon>
        <taxon>Ochrophyta</taxon>
        <taxon>Bacillariophyta</taxon>
        <taxon>Fragilariophyceae</taxon>
        <taxon>Fragilariophycidae</taxon>
        <taxon>Cyclophorales</taxon>
        <taxon>Cyclophoraceae</taxon>
        <taxon>Cyclophora</taxon>
    </lineage>
</organism>
<evidence type="ECO:0000313" key="3">
    <source>
        <dbReference type="EMBL" id="CAD8941542.1"/>
    </source>
</evidence>
<dbReference type="InterPro" id="IPR025183">
    <property type="entry name" value="DUF4110"/>
</dbReference>
<dbReference type="InterPro" id="IPR011043">
    <property type="entry name" value="Gal_Oxase/kelch_b-propeller"/>
</dbReference>